<dbReference type="Pfam" id="PF01171">
    <property type="entry name" value="ATP_bind_3"/>
    <property type="match status" value="1"/>
</dbReference>
<dbReference type="InterPro" id="IPR000541">
    <property type="entry name" value="Ncs6/Tuc1/Ctu1"/>
</dbReference>
<evidence type="ECO:0000256" key="3">
    <source>
        <dbReference type="ARBA" id="ARBA00022679"/>
    </source>
</evidence>
<keyword evidence="7" id="KW-0547">Nucleotide-binding</keyword>
<accession>A0A177TB34</accession>
<keyword evidence="5 6" id="KW-0694">RNA-binding</keyword>
<dbReference type="GO" id="GO:0002143">
    <property type="term" value="P:tRNA wobble position uridine thiolation"/>
    <property type="evidence" value="ECO:0007669"/>
    <property type="project" value="TreeGrafter"/>
</dbReference>
<feature type="binding site" evidence="7">
    <location>
        <position position="185"/>
    </location>
    <ligand>
        <name>ATP</name>
        <dbReference type="ChEBI" id="CHEBI:30616"/>
    </ligand>
</feature>
<dbReference type="PANTHER" id="PTHR11807">
    <property type="entry name" value="ATPASES OF THE PP SUPERFAMILY-RELATED"/>
    <property type="match status" value="1"/>
</dbReference>
<dbReference type="Gene3D" id="3.40.50.620">
    <property type="entry name" value="HUPs"/>
    <property type="match status" value="1"/>
</dbReference>
<evidence type="ECO:0000256" key="5">
    <source>
        <dbReference type="ARBA" id="ARBA00022884"/>
    </source>
</evidence>
<dbReference type="Proteomes" id="UP000077521">
    <property type="component" value="Unassembled WGS sequence"/>
</dbReference>
<evidence type="ECO:0000259" key="8">
    <source>
        <dbReference type="Pfam" id="PF01171"/>
    </source>
</evidence>
<dbReference type="EMBL" id="LWDF02000244">
    <property type="protein sequence ID" value="KAE8251489.1"/>
    <property type="molecule type" value="Genomic_DNA"/>
</dbReference>
<dbReference type="InterPro" id="IPR014729">
    <property type="entry name" value="Rossmann-like_a/b/a_fold"/>
</dbReference>
<feature type="binding site" evidence="7">
    <location>
        <position position="76"/>
    </location>
    <ligand>
        <name>ATP</name>
        <dbReference type="ChEBI" id="CHEBI:30616"/>
    </ligand>
</feature>
<dbReference type="GO" id="GO:0005524">
    <property type="term" value="F:ATP binding"/>
    <property type="evidence" value="ECO:0007669"/>
    <property type="project" value="UniProtKB-KW"/>
</dbReference>
<evidence type="ECO:0000256" key="4">
    <source>
        <dbReference type="ARBA" id="ARBA00022694"/>
    </source>
</evidence>
<dbReference type="InterPro" id="IPR035107">
    <property type="entry name" value="tRNA_thiolation_TtcA_Ctu1"/>
</dbReference>
<dbReference type="PANTHER" id="PTHR11807:SF12">
    <property type="entry name" value="CYTOPLASMIC TRNA 2-THIOLATION PROTEIN 1"/>
    <property type="match status" value="1"/>
</dbReference>
<dbReference type="HAMAP" id="MF_03053">
    <property type="entry name" value="CTU1"/>
    <property type="match status" value="1"/>
</dbReference>
<proteinExistence type="inferred from homology"/>
<dbReference type="GO" id="GO:0016779">
    <property type="term" value="F:nucleotidyltransferase activity"/>
    <property type="evidence" value="ECO:0007669"/>
    <property type="project" value="UniProtKB-UniRule"/>
</dbReference>
<evidence type="ECO:0000256" key="6">
    <source>
        <dbReference type="HAMAP-Rule" id="MF_03053"/>
    </source>
</evidence>
<dbReference type="NCBIfam" id="TIGR00269">
    <property type="entry name" value="TIGR00269 family protein"/>
    <property type="match status" value="1"/>
</dbReference>
<name>A0A177TB34_9BASI</name>
<dbReference type="GO" id="GO:0000049">
    <property type="term" value="F:tRNA binding"/>
    <property type="evidence" value="ECO:0007669"/>
    <property type="project" value="UniProtKB-UniRule"/>
</dbReference>
<dbReference type="GO" id="GO:0032447">
    <property type="term" value="P:protein urmylation"/>
    <property type="evidence" value="ECO:0007669"/>
    <property type="project" value="UniProtKB-UniRule"/>
</dbReference>
<keyword evidence="3 6" id="KW-0808">Transferase</keyword>
<feature type="domain" description="tRNA(Ile)-lysidine/2-thiocytidine synthase N-terminal" evidence="8">
    <location>
        <begin position="67"/>
        <end position="268"/>
    </location>
</feature>
<evidence type="ECO:0000256" key="2">
    <source>
        <dbReference type="ARBA" id="ARBA00022555"/>
    </source>
</evidence>
<comment type="subcellular location">
    <subcellularLocation>
        <location evidence="6">Cytoplasm</location>
    </subcellularLocation>
</comment>
<evidence type="ECO:0000313" key="11">
    <source>
        <dbReference type="Proteomes" id="UP000077521"/>
    </source>
</evidence>
<feature type="binding site" evidence="7">
    <location>
        <position position="102"/>
    </location>
    <ligand>
        <name>ATP</name>
        <dbReference type="ChEBI" id="CHEBI:30616"/>
    </ligand>
</feature>
<keyword evidence="4 6" id="KW-0819">tRNA processing</keyword>
<keyword evidence="11" id="KW-1185">Reference proteome</keyword>
<sequence>MATPTTSKTSTSTSTARLCARCLTTRAVLKRPKTGESICQSCFYHIFETEIHNTIVASSLFTPGERVAIGASGGKDSTVLAYVLKLLNERYNYGLDLFLLSIDEGITGYRDDSLETVKRNQMQYGLPLKILGYDELYGWSMDDIVKQVGRKNNCTYCGVFRRQALDRGAATLGIDHIVTGHNADDIAETVLMNILRGDIARLERCTAIMTRGPDTSDPDDTTPTNPCGGGASGGLDNIRRSKPFKYAYEKEIVMYAYFKKLDYFSTECIYSPNAYRGYARAYLKDLEAIRPSAIIDIIHSGESLKVKGEVKRAVQRTCSRCGYISSNELCKACVLLEGLNRGNPAIGIRSERSRAVKDAALSQSSPSSSQQITAESVTADRIQSARAAAAAFAQ</sequence>
<comment type="function">
    <text evidence="6">Plays a central role in 2-thiolation of mcm(5)S(2)U at tRNA wobble positions of tRNA(Lys), tRNA(Glu) and tRNA(Gln). Directly binds tRNAs and probably acts by catalyzing adenylation of tRNAs, an intermediate required for 2-thiolation. It is unclear whether it acts as a sulfurtransferase that transfers sulfur from thiocarboxylated URM1 onto the uridine of tRNAs at wobble position. Prior mcm(5) tRNA modification by the elongator complex is required for 2-thiolation. May also be involved in protein urmylation.</text>
</comment>
<comment type="pathway">
    <text evidence="6">tRNA modification; 5-methoxycarbonylmethyl-2-thiouridine-tRNA biosynthesis.</text>
</comment>
<dbReference type="InterPro" id="IPR032442">
    <property type="entry name" value="CTU1_C"/>
</dbReference>
<dbReference type="GO" id="GO:0002144">
    <property type="term" value="C:cytosolic tRNA wobble base thiouridylase complex"/>
    <property type="evidence" value="ECO:0007669"/>
    <property type="project" value="TreeGrafter"/>
</dbReference>
<evidence type="ECO:0000259" key="9">
    <source>
        <dbReference type="Pfam" id="PF16503"/>
    </source>
</evidence>
<evidence type="ECO:0000256" key="7">
    <source>
        <dbReference type="PIRSR" id="PIRSR004976-51"/>
    </source>
</evidence>
<feature type="domain" description="Cytoplasmic tRNA 2-thiolation protein 1 C-terminal" evidence="9">
    <location>
        <begin position="317"/>
        <end position="346"/>
    </location>
</feature>
<reference evidence="10" key="2">
    <citation type="journal article" date="2019" name="IMA Fungus">
        <title>Genome sequencing and comparison of five Tilletia species to identify candidate genes for the detection of regulated species infecting wheat.</title>
        <authorList>
            <person name="Nguyen H.D.T."/>
            <person name="Sultana T."/>
            <person name="Kesanakurti P."/>
            <person name="Hambleton S."/>
        </authorList>
    </citation>
    <scope>NUCLEOTIDE SEQUENCE</scope>
    <source>
        <strain evidence="10">DAOMC 236416</strain>
    </source>
</reference>
<gene>
    <name evidence="6" type="primary">NCS6</name>
    <name evidence="6" type="synonym">CTU1</name>
    <name evidence="10" type="ORF">A4X13_0g3978</name>
</gene>
<dbReference type="EC" id="2.7.7.-" evidence="6"/>
<organism evidence="10 11">
    <name type="scientific">Tilletia indica</name>
    <dbReference type="NCBI Taxonomy" id="43049"/>
    <lineage>
        <taxon>Eukaryota</taxon>
        <taxon>Fungi</taxon>
        <taxon>Dikarya</taxon>
        <taxon>Basidiomycota</taxon>
        <taxon>Ustilaginomycotina</taxon>
        <taxon>Exobasidiomycetes</taxon>
        <taxon>Tilletiales</taxon>
        <taxon>Tilletiaceae</taxon>
        <taxon>Tilletia</taxon>
    </lineage>
</organism>
<evidence type="ECO:0000313" key="10">
    <source>
        <dbReference type="EMBL" id="KAE8251489.1"/>
    </source>
</evidence>
<keyword evidence="7" id="KW-0067">ATP-binding</keyword>
<dbReference type="GO" id="GO:0005739">
    <property type="term" value="C:mitochondrion"/>
    <property type="evidence" value="ECO:0007669"/>
    <property type="project" value="TreeGrafter"/>
</dbReference>
<dbReference type="AlphaFoldDB" id="A0A177TB34"/>
<dbReference type="InterPro" id="IPR056369">
    <property type="entry name" value="CTU1-like_ATP-bd"/>
</dbReference>
<reference evidence="10" key="1">
    <citation type="submission" date="2016-04" db="EMBL/GenBank/DDBJ databases">
        <authorList>
            <person name="Nguyen H.D."/>
            <person name="Samba Siva P."/>
            <person name="Cullis J."/>
            <person name="Levesque C.A."/>
            <person name="Hambleton S."/>
        </authorList>
    </citation>
    <scope>NUCLEOTIDE SEQUENCE</scope>
    <source>
        <strain evidence="10">DAOMC 236416</strain>
    </source>
</reference>
<dbReference type="Pfam" id="PF16503">
    <property type="entry name" value="zn-ribbon_14"/>
    <property type="match status" value="1"/>
</dbReference>
<dbReference type="CDD" id="cd01713">
    <property type="entry name" value="CTU1-like"/>
    <property type="match status" value="1"/>
</dbReference>
<dbReference type="PIRSF" id="PIRSF004976">
    <property type="entry name" value="ATPase_YdaO"/>
    <property type="match status" value="1"/>
</dbReference>
<feature type="binding site" evidence="7">
    <location>
        <begin position="70"/>
        <end position="72"/>
    </location>
    <ligand>
        <name>ATP</name>
        <dbReference type="ChEBI" id="CHEBI:30616"/>
    </ligand>
</feature>
<dbReference type="UniPathway" id="UPA00988"/>
<keyword evidence="2 6" id="KW-0820">tRNA-binding</keyword>
<protein>
    <recommendedName>
        <fullName evidence="6">Cytoplasmic tRNA 2-thiolation protein 1</fullName>
        <ecNumber evidence="6">2.7.7.-</ecNumber>
    </recommendedName>
    <alternativeName>
        <fullName evidence="6">Cytoplasmic tRNA adenylyltransferase 1</fullName>
    </alternativeName>
</protein>
<dbReference type="SUPFAM" id="SSF52402">
    <property type="entry name" value="Adenine nucleotide alpha hydrolases-like"/>
    <property type="match status" value="1"/>
</dbReference>
<dbReference type="FunFam" id="3.40.50.620:FF:000054">
    <property type="entry name" value="Cytoplasmic tRNA 2-thiolation protein 1"/>
    <property type="match status" value="1"/>
</dbReference>
<evidence type="ECO:0000256" key="1">
    <source>
        <dbReference type="ARBA" id="ARBA00022490"/>
    </source>
</evidence>
<comment type="caution">
    <text evidence="10">The sequence shown here is derived from an EMBL/GenBank/DDBJ whole genome shotgun (WGS) entry which is preliminary data.</text>
</comment>
<keyword evidence="1 6" id="KW-0963">Cytoplasm</keyword>
<feature type="binding site" evidence="7">
    <location>
        <position position="180"/>
    </location>
    <ligand>
        <name>ATP</name>
        <dbReference type="ChEBI" id="CHEBI:30616"/>
    </ligand>
</feature>
<dbReference type="InterPro" id="IPR011063">
    <property type="entry name" value="TilS/TtcA_N"/>
</dbReference>
<comment type="similarity">
    <text evidence="6">Belongs to the TtcA family. CTU1/NCS6/ATPBD3 subfamily.</text>
</comment>